<keyword evidence="3" id="KW-0677">Repeat</keyword>
<dbReference type="EMBL" id="QKKF02026142">
    <property type="protein sequence ID" value="RZF36557.1"/>
    <property type="molecule type" value="Genomic_DNA"/>
</dbReference>
<dbReference type="GO" id="GO:0005929">
    <property type="term" value="C:cilium"/>
    <property type="evidence" value="ECO:0007669"/>
    <property type="project" value="UniProtKB-SubCell"/>
</dbReference>
<keyword evidence="4 10" id="KW-0863">Zinc-finger</keyword>
<dbReference type="Pfam" id="PF01753">
    <property type="entry name" value="zf-MYND"/>
    <property type="match status" value="1"/>
</dbReference>
<dbReference type="PANTHER" id="PTHR24150">
    <property type="entry name" value="ANKYRIN REPEAT AND MYND DOMAIN-CONTAINING PROTEIN 2"/>
    <property type="match status" value="1"/>
</dbReference>
<evidence type="ECO:0000256" key="9">
    <source>
        <dbReference type="PROSITE-ProRule" id="PRU00023"/>
    </source>
</evidence>
<sequence length="428" mass="46129">MTPPTEDSEDLEKNIFNLISNNNVNGLKAILAQHNFNADLTDEHGMTPLQHAAYKGNKEIAQMLLDQGADVNSGKHEHGYTALHFAALSGNCELCQLLLSAGAKSHATNSVGRTASQMAAFVGNHNCVAVINNFIPKSEVDYFTVPRGLEKEPILPPALATAFHKFIIKVNVHPVRVALNLQPTLITNLPAVKKVLESMSEKEIFYKQEANEVMAFKFHYLGFIVGVIIKQGCEPSVIELLVKKILQPVRGEKYLDRLIRDCVREFTFRESALFRQLVTSLASQNGDSASALSIVTAAINGQRGFVDTDVTACVTCAENGALKKCSKCKKVQYCDRECQRLHWFVHKKECERPSTTSATPVSSSSTNEGGTPVSSSSTTAAATPLSSSSTTDDGTPVSSSSTTDGGTPVSASSTTTESTDTKPDATKS</sequence>
<dbReference type="InterPro" id="IPR036770">
    <property type="entry name" value="Ankyrin_rpt-contain_sf"/>
</dbReference>
<organism evidence="13 14">
    <name type="scientific">Laodelphax striatellus</name>
    <name type="common">Small brown planthopper</name>
    <name type="synonym">Delphax striatella</name>
    <dbReference type="NCBI Taxonomy" id="195883"/>
    <lineage>
        <taxon>Eukaryota</taxon>
        <taxon>Metazoa</taxon>
        <taxon>Ecdysozoa</taxon>
        <taxon>Arthropoda</taxon>
        <taxon>Hexapoda</taxon>
        <taxon>Insecta</taxon>
        <taxon>Pterygota</taxon>
        <taxon>Neoptera</taxon>
        <taxon>Paraneoptera</taxon>
        <taxon>Hemiptera</taxon>
        <taxon>Auchenorrhyncha</taxon>
        <taxon>Fulgoroidea</taxon>
        <taxon>Delphacidae</taxon>
        <taxon>Criomorphinae</taxon>
        <taxon>Laodelphax</taxon>
    </lineage>
</organism>
<feature type="domain" description="MYND-type" evidence="12">
    <location>
        <begin position="313"/>
        <end position="350"/>
    </location>
</feature>
<dbReference type="PROSITE" id="PS01360">
    <property type="entry name" value="ZF_MYND_1"/>
    <property type="match status" value="1"/>
</dbReference>
<dbReference type="AlphaFoldDB" id="A0A482WSK5"/>
<feature type="repeat" description="ANK" evidence="9">
    <location>
        <begin position="44"/>
        <end position="76"/>
    </location>
</feature>
<evidence type="ECO:0000256" key="5">
    <source>
        <dbReference type="ARBA" id="ARBA00022833"/>
    </source>
</evidence>
<dbReference type="PROSITE" id="PS50088">
    <property type="entry name" value="ANK_REPEAT"/>
    <property type="match status" value="2"/>
</dbReference>
<dbReference type="SUPFAM" id="SSF144232">
    <property type="entry name" value="HIT/MYND zinc finger-like"/>
    <property type="match status" value="1"/>
</dbReference>
<dbReference type="GO" id="GO:0008270">
    <property type="term" value="F:zinc ion binding"/>
    <property type="evidence" value="ECO:0007669"/>
    <property type="project" value="UniProtKB-KW"/>
</dbReference>
<accession>A0A482WSK5</accession>
<dbReference type="InterPro" id="IPR052452">
    <property type="entry name" value="Ankyrin-MYND_dom_contain_2"/>
</dbReference>
<keyword evidence="5" id="KW-0862">Zinc</keyword>
<dbReference type="STRING" id="195883.A0A482WSK5"/>
<dbReference type="InterPro" id="IPR002893">
    <property type="entry name" value="Znf_MYND"/>
</dbReference>
<evidence type="ECO:0000313" key="14">
    <source>
        <dbReference type="Proteomes" id="UP000291343"/>
    </source>
</evidence>
<dbReference type="FunCoup" id="A0A482WSK5">
    <property type="interactions" value="294"/>
</dbReference>
<feature type="compositionally biased region" description="Low complexity" evidence="11">
    <location>
        <begin position="354"/>
        <end position="418"/>
    </location>
</feature>
<dbReference type="InterPro" id="IPR002110">
    <property type="entry name" value="Ankyrin_rpt"/>
</dbReference>
<keyword evidence="14" id="KW-1185">Reference proteome</keyword>
<evidence type="ECO:0000256" key="7">
    <source>
        <dbReference type="ARBA" id="ARBA00023069"/>
    </source>
</evidence>
<dbReference type="SMR" id="A0A482WSK5"/>
<comment type="subcellular location">
    <subcellularLocation>
        <location evidence="1">Cell projection</location>
        <location evidence="1">Cilium</location>
    </subcellularLocation>
</comment>
<evidence type="ECO:0000313" key="13">
    <source>
        <dbReference type="EMBL" id="RZF36557.1"/>
    </source>
</evidence>
<protein>
    <recommendedName>
        <fullName evidence="12">MYND-type domain-containing protein</fullName>
    </recommendedName>
</protein>
<keyword evidence="2" id="KW-0479">Metal-binding</keyword>
<dbReference type="Proteomes" id="UP000291343">
    <property type="component" value="Unassembled WGS sequence"/>
</dbReference>
<evidence type="ECO:0000256" key="11">
    <source>
        <dbReference type="SAM" id="MobiDB-lite"/>
    </source>
</evidence>
<dbReference type="Gene3D" id="6.10.140.2220">
    <property type="match status" value="1"/>
</dbReference>
<evidence type="ECO:0000256" key="4">
    <source>
        <dbReference type="ARBA" id="ARBA00022771"/>
    </source>
</evidence>
<evidence type="ECO:0000256" key="3">
    <source>
        <dbReference type="ARBA" id="ARBA00022737"/>
    </source>
</evidence>
<name>A0A482WSK5_LAOST</name>
<dbReference type="OrthoDB" id="10257049at2759"/>
<keyword evidence="6 9" id="KW-0040">ANK repeat</keyword>
<evidence type="ECO:0000256" key="1">
    <source>
        <dbReference type="ARBA" id="ARBA00004138"/>
    </source>
</evidence>
<keyword evidence="8" id="KW-0966">Cell projection</keyword>
<evidence type="ECO:0000256" key="6">
    <source>
        <dbReference type="ARBA" id="ARBA00023043"/>
    </source>
</evidence>
<dbReference type="SMART" id="SM00248">
    <property type="entry name" value="ANK"/>
    <property type="match status" value="3"/>
</dbReference>
<feature type="region of interest" description="Disordered" evidence="11">
    <location>
        <begin position="353"/>
        <end position="428"/>
    </location>
</feature>
<dbReference type="PANTHER" id="PTHR24150:SF8">
    <property type="entry name" value="ANKYRIN REPEAT AND MYND DOMAIN-CONTAINING PROTEIN 2"/>
    <property type="match status" value="1"/>
</dbReference>
<dbReference type="FunFam" id="1.25.40.20:FF:000182">
    <property type="entry name" value="Ankyrin repeat and MYND domain containing 2a"/>
    <property type="match status" value="1"/>
</dbReference>
<proteinExistence type="predicted"/>
<feature type="repeat" description="ANK" evidence="9">
    <location>
        <begin position="78"/>
        <end position="110"/>
    </location>
</feature>
<evidence type="ECO:0000256" key="2">
    <source>
        <dbReference type="ARBA" id="ARBA00022723"/>
    </source>
</evidence>
<dbReference type="Gene3D" id="1.25.40.20">
    <property type="entry name" value="Ankyrin repeat-containing domain"/>
    <property type="match status" value="1"/>
</dbReference>
<comment type="caution">
    <text evidence="13">The sequence shown here is derived from an EMBL/GenBank/DDBJ whole genome shotgun (WGS) entry which is preliminary data.</text>
</comment>
<evidence type="ECO:0000256" key="8">
    <source>
        <dbReference type="ARBA" id="ARBA00023273"/>
    </source>
</evidence>
<dbReference type="PROSITE" id="PS50297">
    <property type="entry name" value="ANK_REP_REGION"/>
    <property type="match status" value="2"/>
</dbReference>
<dbReference type="Pfam" id="PF12796">
    <property type="entry name" value="Ank_2"/>
    <property type="match status" value="1"/>
</dbReference>
<dbReference type="PROSITE" id="PS50865">
    <property type="entry name" value="ZF_MYND_2"/>
    <property type="match status" value="1"/>
</dbReference>
<dbReference type="SUPFAM" id="SSF48403">
    <property type="entry name" value="Ankyrin repeat"/>
    <property type="match status" value="1"/>
</dbReference>
<gene>
    <name evidence="13" type="ORF">LSTR_LSTR010668</name>
</gene>
<evidence type="ECO:0000256" key="10">
    <source>
        <dbReference type="PROSITE-ProRule" id="PRU00134"/>
    </source>
</evidence>
<feature type="compositionally biased region" description="Basic and acidic residues" evidence="11">
    <location>
        <begin position="419"/>
        <end position="428"/>
    </location>
</feature>
<reference evidence="13 14" key="1">
    <citation type="journal article" date="2017" name="Gigascience">
        <title>Genome sequence of the small brown planthopper, Laodelphax striatellus.</title>
        <authorList>
            <person name="Zhu J."/>
            <person name="Jiang F."/>
            <person name="Wang X."/>
            <person name="Yang P."/>
            <person name="Bao Y."/>
            <person name="Zhao W."/>
            <person name="Wang W."/>
            <person name="Lu H."/>
            <person name="Wang Q."/>
            <person name="Cui N."/>
            <person name="Li J."/>
            <person name="Chen X."/>
            <person name="Luo L."/>
            <person name="Yu J."/>
            <person name="Kang L."/>
            <person name="Cui F."/>
        </authorList>
    </citation>
    <scope>NUCLEOTIDE SEQUENCE [LARGE SCALE GENOMIC DNA]</scope>
    <source>
        <strain evidence="13">Lst14</strain>
    </source>
</reference>
<evidence type="ECO:0000259" key="12">
    <source>
        <dbReference type="PROSITE" id="PS50865"/>
    </source>
</evidence>
<dbReference type="InParanoid" id="A0A482WSK5"/>
<keyword evidence="7" id="KW-0969">Cilium</keyword>